<evidence type="ECO:0000313" key="2">
    <source>
        <dbReference type="Proteomes" id="UP000593601"/>
    </source>
</evidence>
<keyword evidence="2" id="KW-1185">Reference proteome</keyword>
<dbReference type="Proteomes" id="UP000593601">
    <property type="component" value="Chromosome"/>
</dbReference>
<name>A0A7M2RLG7_9FIRM</name>
<dbReference type="RefSeq" id="WP_193737394.1">
    <property type="nucleotide sequence ID" value="NZ_CP063304.1"/>
</dbReference>
<dbReference type="AlphaFoldDB" id="A0A7M2RLG7"/>
<sequence>MRRMEFKMERQGLLETGQEVKVTESQLPTSYYYTIVPAVAMSRNYAAFERLKSRQGIVKEINQTNRGFYTIVEFDEDDPES</sequence>
<gene>
    <name evidence="1" type="ORF">INP51_14370</name>
</gene>
<dbReference type="EMBL" id="CP063304">
    <property type="protein sequence ID" value="QOV21085.1"/>
    <property type="molecule type" value="Genomic_DNA"/>
</dbReference>
<proteinExistence type="predicted"/>
<evidence type="ECO:0000313" key="1">
    <source>
        <dbReference type="EMBL" id="QOV21085.1"/>
    </source>
</evidence>
<organism evidence="1 2">
    <name type="scientific">Blautia liquoris</name>
    <dbReference type="NCBI Taxonomy" id="2779518"/>
    <lineage>
        <taxon>Bacteria</taxon>
        <taxon>Bacillati</taxon>
        <taxon>Bacillota</taxon>
        <taxon>Clostridia</taxon>
        <taxon>Lachnospirales</taxon>
        <taxon>Lachnospiraceae</taxon>
        <taxon>Blautia</taxon>
    </lineage>
</organism>
<protein>
    <submittedName>
        <fullName evidence="1">Uncharacterized protein</fullName>
    </submittedName>
</protein>
<dbReference type="KEGG" id="bliq:INP51_14370"/>
<reference evidence="1 2" key="1">
    <citation type="submission" date="2020-10" db="EMBL/GenBank/DDBJ databases">
        <title>Blautia liquoris sp.nov., isolated from the mud in a fermentation cellar used for the production of Chinese strong-flavoured liquor.</title>
        <authorList>
            <person name="Lu L."/>
        </authorList>
    </citation>
    <scope>NUCLEOTIDE SEQUENCE [LARGE SCALE GENOMIC DNA]</scope>
    <source>
        <strain evidence="1 2">LZLJ-3</strain>
    </source>
</reference>
<accession>A0A7M2RLG7</accession>